<dbReference type="EMBL" id="NDHI03003364">
    <property type="protein sequence ID" value="PNJ82463.1"/>
    <property type="molecule type" value="Genomic_DNA"/>
</dbReference>
<evidence type="ECO:0000313" key="1">
    <source>
        <dbReference type="EMBL" id="PNJ82463.1"/>
    </source>
</evidence>
<sequence length="115" mass="12976">MGSWNLCPRAGEWLVASVLQVNPASPSWRELGWKNSRTGAFFEETETQKLAQGVTAEETSENSCALNSQDLVWLHERMQVKSYDLLGRKFSYKFKVMFLGEMKSQLPTNAASQLA</sequence>
<dbReference type="AlphaFoldDB" id="A0A2J8XKA6"/>
<proteinExistence type="predicted"/>
<protein>
    <submittedName>
        <fullName evidence="1">Uncharacterized protein</fullName>
    </submittedName>
</protein>
<gene>
    <name evidence="1" type="ORF">CR201_G0000949</name>
</gene>
<organism evidence="1">
    <name type="scientific">Pongo abelii</name>
    <name type="common">Sumatran orangutan</name>
    <name type="synonym">Pongo pygmaeus abelii</name>
    <dbReference type="NCBI Taxonomy" id="9601"/>
    <lineage>
        <taxon>Eukaryota</taxon>
        <taxon>Metazoa</taxon>
        <taxon>Chordata</taxon>
        <taxon>Craniata</taxon>
        <taxon>Vertebrata</taxon>
        <taxon>Euteleostomi</taxon>
        <taxon>Mammalia</taxon>
        <taxon>Eutheria</taxon>
        <taxon>Euarchontoglires</taxon>
        <taxon>Primates</taxon>
        <taxon>Haplorrhini</taxon>
        <taxon>Catarrhini</taxon>
        <taxon>Hominidae</taxon>
        <taxon>Pongo</taxon>
    </lineage>
</organism>
<comment type="caution">
    <text evidence="1">The sequence shown here is derived from an EMBL/GenBank/DDBJ whole genome shotgun (WGS) entry which is preliminary data.</text>
</comment>
<accession>A0A2J8XKA6</accession>
<reference evidence="1" key="1">
    <citation type="submission" date="2017-12" db="EMBL/GenBank/DDBJ databases">
        <title>High-resolution comparative analysis of great ape genomes.</title>
        <authorList>
            <person name="Pollen A."/>
            <person name="Hastie A."/>
            <person name="Hormozdiari F."/>
            <person name="Dougherty M."/>
            <person name="Liu R."/>
            <person name="Chaisson M."/>
            <person name="Hoppe E."/>
            <person name="Hill C."/>
            <person name="Pang A."/>
            <person name="Hillier L."/>
            <person name="Baker C."/>
            <person name="Armstrong J."/>
            <person name="Shendure J."/>
            <person name="Paten B."/>
            <person name="Wilson R."/>
            <person name="Chao H."/>
            <person name="Schneider V."/>
            <person name="Ventura M."/>
            <person name="Kronenberg Z."/>
            <person name="Murali S."/>
            <person name="Gordon D."/>
            <person name="Cantsilieris S."/>
            <person name="Munson K."/>
            <person name="Nelson B."/>
            <person name="Raja A."/>
            <person name="Underwood J."/>
            <person name="Diekhans M."/>
            <person name="Fiddes I."/>
            <person name="Haussler D."/>
            <person name="Eichler E."/>
        </authorList>
    </citation>
    <scope>NUCLEOTIDE SEQUENCE [LARGE SCALE GENOMIC DNA]</scope>
    <source>
        <strain evidence="1">Susie</strain>
    </source>
</reference>
<name>A0A2J8XKA6_PONAB</name>